<dbReference type="InterPro" id="IPR056884">
    <property type="entry name" value="NPHP3-like_N"/>
</dbReference>
<dbReference type="SUPFAM" id="SSF53167">
    <property type="entry name" value="Purine and uridine phosphorylases"/>
    <property type="match status" value="1"/>
</dbReference>
<protein>
    <recommendedName>
        <fullName evidence="4">NACHT domain-containing protein</fullName>
    </recommendedName>
</protein>
<reference evidence="5 6" key="1">
    <citation type="submission" date="2024-07" db="EMBL/GenBank/DDBJ databases">
        <title>Section-level genome sequencing and comparative genomics of Aspergillus sections Usti and Cavernicolus.</title>
        <authorList>
            <consortium name="Lawrence Berkeley National Laboratory"/>
            <person name="Nybo J.L."/>
            <person name="Vesth T.C."/>
            <person name="Theobald S."/>
            <person name="Frisvad J.C."/>
            <person name="Larsen T.O."/>
            <person name="Kjaerboelling I."/>
            <person name="Rothschild-Mancinelli K."/>
            <person name="Lyhne E.K."/>
            <person name="Kogle M.E."/>
            <person name="Barry K."/>
            <person name="Clum A."/>
            <person name="Na H."/>
            <person name="Ledsgaard L."/>
            <person name="Lin J."/>
            <person name="Lipzen A."/>
            <person name="Kuo A."/>
            <person name="Riley R."/>
            <person name="Mondo S."/>
            <person name="Labutti K."/>
            <person name="Haridas S."/>
            <person name="Pangalinan J."/>
            <person name="Salamov A.A."/>
            <person name="Simmons B.A."/>
            <person name="Magnuson J.K."/>
            <person name="Chen J."/>
            <person name="Drula E."/>
            <person name="Henrissat B."/>
            <person name="Wiebenga A."/>
            <person name="Lubbers R.J."/>
            <person name="Gomes A.C."/>
            <person name="Makela M.R."/>
            <person name="Stajich J."/>
            <person name="Grigoriev I.V."/>
            <person name="Mortensen U.H."/>
            <person name="De Vries R.P."/>
            <person name="Baker S.E."/>
            <person name="Andersen M.R."/>
        </authorList>
    </citation>
    <scope>NUCLEOTIDE SEQUENCE [LARGE SCALE GENOMIC DNA]</scope>
    <source>
        <strain evidence="5 6">CBS 209.92</strain>
    </source>
</reference>
<dbReference type="PANTHER" id="PTHR10039">
    <property type="entry name" value="AMELOGENIN"/>
    <property type="match status" value="1"/>
</dbReference>
<feature type="repeat" description="WD" evidence="3">
    <location>
        <begin position="500"/>
        <end position="541"/>
    </location>
</feature>
<dbReference type="PROSITE" id="PS50294">
    <property type="entry name" value="WD_REPEATS_REGION"/>
    <property type="match status" value="2"/>
</dbReference>
<dbReference type="PANTHER" id="PTHR10039:SF14">
    <property type="entry name" value="NACHT DOMAIN-CONTAINING PROTEIN"/>
    <property type="match status" value="1"/>
</dbReference>
<keyword evidence="2" id="KW-0677">Repeat</keyword>
<evidence type="ECO:0000256" key="3">
    <source>
        <dbReference type="PROSITE-ProRule" id="PRU00221"/>
    </source>
</evidence>
<dbReference type="PROSITE" id="PS00678">
    <property type="entry name" value="WD_REPEATS_1"/>
    <property type="match status" value="1"/>
</dbReference>
<feature type="domain" description="NACHT" evidence="4">
    <location>
        <begin position="118"/>
        <end position="266"/>
    </location>
</feature>
<evidence type="ECO:0000313" key="5">
    <source>
        <dbReference type="EMBL" id="KAL2782809.1"/>
    </source>
</evidence>
<evidence type="ECO:0000256" key="2">
    <source>
        <dbReference type="ARBA" id="ARBA00022737"/>
    </source>
</evidence>
<dbReference type="Gene3D" id="2.130.10.10">
    <property type="entry name" value="YVTN repeat-like/Quinoprotein amine dehydrogenase"/>
    <property type="match status" value="1"/>
</dbReference>
<keyword evidence="1 3" id="KW-0853">WD repeat</keyword>
<dbReference type="InterPro" id="IPR027417">
    <property type="entry name" value="P-loop_NTPase"/>
</dbReference>
<organism evidence="5 6">
    <name type="scientific">Aspergillus keveii</name>
    <dbReference type="NCBI Taxonomy" id="714993"/>
    <lineage>
        <taxon>Eukaryota</taxon>
        <taxon>Fungi</taxon>
        <taxon>Dikarya</taxon>
        <taxon>Ascomycota</taxon>
        <taxon>Pezizomycotina</taxon>
        <taxon>Eurotiomycetes</taxon>
        <taxon>Eurotiomycetidae</taxon>
        <taxon>Eurotiales</taxon>
        <taxon>Aspergillaceae</taxon>
        <taxon>Aspergillus</taxon>
        <taxon>Aspergillus subgen. Nidulantes</taxon>
    </lineage>
</organism>
<dbReference type="Gene3D" id="3.40.50.300">
    <property type="entry name" value="P-loop containing nucleotide triphosphate hydrolases"/>
    <property type="match status" value="1"/>
</dbReference>
<feature type="repeat" description="WD" evidence="3">
    <location>
        <begin position="458"/>
        <end position="499"/>
    </location>
</feature>
<name>A0ABR4FHV1_9EURO</name>
<gene>
    <name evidence="5" type="ORF">BJX66DRAFT_345505</name>
</gene>
<dbReference type="EMBL" id="JBFTWV010000315">
    <property type="protein sequence ID" value="KAL2782809.1"/>
    <property type="molecule type" value="Genomic_DNA"/>
</dbReference>
<dbReference type="InterPro" id="IPR015943">
    <property type="entry name" value="WD40/YVTN_repeat-like_dom_sf"/>
</dbReference>
<dbReference type="SUPFAM" id="SSF50978">
    <property type="entry name" value="WD40 repeat-like"/>
    <property type="match status" value="1"/>
</dbReference>
<proteinExistence type="predicted"/>
<dbReference type="PROSITE" id="PS50082">
    <property type="entry name" value="WD_REPEATS_2"/>
    <property type="match status" value="2"/>
</dbReference>
<evidence type="ECO:0000256" key="1">
    <source>
        <dbReference type="ARBA" id="ARBA00022574"/>
    </source>
</evidence>
<dbReference type="InterPro" id="IPR019775">
    <property type="entry name" value="WD40_repeat_CS"/>
</dbReference>
<dbReference type="SMART" id="SM00320">
    <property type="entry name" value="WD40"/>
    <property type="match status" value="2"/>
</dbReference>
<dbReference type="InterPro" id="IPR035994">
    <property type="entry name" value="Nucleoside_phosphorylase_sf"/>
</dbReference>
<sequence length="632" mass="71415">MEAAGVLSEIPVGNIRGVCDYGDERKNKDWQPYAAVMAAAYAKAVLSEIPPIIPARLVASKLDFTDQDRSCLQDLQFTNPDDDRRRIEETKGGFFEGSFRWILDNAEYQEWYSRQKSQILWIKGDAGKGKTMLMIGIIQELQQMMRSGSLDLLAYFLCQGTDERLNSATSALRGLIYMLIVQQPHLMVHLRKRYDPEGRTPFETGNAFYAFSAVFESMIQDIKQGTVYLLVDALDECRFGLSDLLRLISQTVTIRPAHVKWIVSSRNVHLVEQGLNLEDRRSKLSLELNAHHISFAIKEFIHHQVSRLNILKDDQSLREQVKDQLCRKSDGTFLWVALVVNELGKCQFEEEVLDAMDDIPTDLPKLYDQMVEQITQLQGRRRDVCLTILSMVVIAYRPLHLSEMCHVMNRRKVQDVENAVAMCGSFLIIRDKYIYLIHQSAKDHLDKDAATGTQRQTLQGHEGYVTAVAFSPDGLTVASASGDRTVRLWDAAISTQRQTLQGHEGYVNAVAFLPDGLTVASASDDRTVRLWDAATGTQKEMYTVDTIITTLSFSPDGRSLITNCGLLIMKDQRSESSINPEIGIFVYEKWITRNGQQLIWLPPAYRTSSVAVRGSSVVLGHSSGLLTFLWFK</sequence>
<dbReference type="Pfam" id="PF00400">
    <property type="entry name" value="WD40"/>
    <property type="match status" value="2"/>
</dbReference>
<comment type="caution">
    <text evidence="5">The sequence shown here is derived from an EMBL/GenBank/DDBJ whole genome shotgun (WGS) entry which is preliminary data.</text>
</comment>
<dbReference type="InterPro" id="IPR001680">
    <property type="entry name" value="WD40_rpt"/>
</dbReference>
<dbReference type="Proteomes" id="UP001610563">
    <property type="component" value="Unassembled WGS sequence"/>
</dbReference>
<accession>A0ABR4FHV1</accession>
<dbReference type="InterPro" id="IPR036322">
    <property type="entry name" value="WD40_repeat_dom_sf"/>
</dbReference>
<dbReference type="Gene3D" id="3.40.50.1580">
    <property type="entry name" value="Nucleoside phosphorylase domain"/>
    <property type="match status" value="1"/>
</dbReference>
<keyword evidence="6" id="KW-1185">Reference proteome</keyword>
<evidence type="ECO:0000313" key="6">
    <source>
        <dbReference type="Proteomes" id="UP001610563"/>
    </source>
</evidence>
<evidence type="ECO:0000259" key="4">
    <source>
        <dbReference type="PROSITE" id="PS50837"/>
    </source>
</evidence>
<dbReference type="SUPFAM" id="SSF52540">
    <property type="entry name" value="P-loop containing nucleoside triphosphate hydrolases"/>
    <property type="match status" value="1"/>
</dbReference>
<dbReference type="PROSITE" id="PS50837">
    <property type="entry name" value="NACHT"/>
    <property type="match status" value="1"/>
</dbReference>
<dbReference type="Pfam" id="PF24883">
    <property type="entry name" value="NPHP3_N"/>
    <property type="match status" value="1"/>
</dbReference>
<dbReference type="InterPro" id="IPR007111">
    <property type="entry name" value="NACHT_NTPase"/>
</dbReference>